<evidence type="ECO:0000259" key="9">
    <source>
        <dbReference type="Pfam" id="PF00082"/>
    </source>
</evidence>
<dbReference type="GO" id="GO:0006508">
    <property type="term" value="P:proteolysis"/>
    <property type="evidence" value="ECO:0007669"/>
    <property type="project" value="UniProtKB-KW"/>
</dbReference>
<dbReference type="RefSeq" id="WP_151970616.1">
    <property type="nucleotide sequence ID" value="NZ_AP019860.1"/>
</dbReference>
<dbReference type="Pfam" id="PF00082">
    <property type="entry name" value="Peptidase_S8"/>
    <property type="match status" value="1"/>
</dbReference>
<dbReference type="PRINTS" id="PR00723">
    <property type="entry name" value="SUBTILISIN"/>
</dbReference>
<dbReference type="KEGG" id="uam:UABAM_04953"/>
<feature type="domain" description="Peptidase S8/S53" evidence="9">
    <location>
        <begin position="65"/>
        <end position="339"/>
    </location>
</feature>
<reference evidence="10 11" key="1">
    <citation type="submission" date="2019-08" db="EMBL/GenBank/DDBJ databases">
        <title>Complete genome sequence of Candidatus Uab amorphum.</title>
        <authorList>
            <person name="Shiratori T."/>
            <person name="Suzuki S."/>
            <person name="Kakizawa Y."/>
            <person name="Ishida K."/>
        </authorList>
    </citation>
    <scope>NUCLEOTIDE SEQUENCE [LARGE SCALE GENOMIC DNA]</scope>
    <source>
        <strain evidence="10 11">SRT547</strain>
    </source>
</reference>
<feature type="active site" description="Charge relay system" evidence="5">
    <location>
        <position position="316"/>
    </location>
</feature>
<comment type="similarity">
    <text evidence="1 5 6">Belongs to the peptidase S8 family.</text>
</comment>
<dbReference type="PANTHER" id="PTHR43806:SF11">
    <property type="entry name" value="CEREVISIN-RELATED"/>
    <property type="match status" value="1"/>
</dbReference>
<feature type="compositionally biased region" description="Polar residues" evidence="8">
    <location>
        <begin position="93"/>
        <end position="104"/>
    </location>
</feature>
<dbReference type="GO" id="GO:0004252">
    <property type="term" value="F:serine-type endopeptidase activity"/>
    <property type="evidence" value="ECO:0007669"/>
    <property type="project" value="UniProtKB-UniRule"/>
</dbReference>
<dbReference type="Proteomes" id="UP000326354">
    <property type="component" value="Chromosome"/>
</dbReference>
<dbReference type="InterPro" id="IPR036852">
    <property type="entry name" value="Peptidase_S8/S53_dom_sf"/>
</dbReference>
<organism evidence="10 11">
    <name type="scientific">Uabimicrobium amorphum</name>
    <dbReference type="NCBI Taxonomy" id="2596890"/>
    <lineage>
        <taxon>Bacteria</taxon>
        <taxon>Pseudomonadati</taxon>
        <taxon>Planctomycetota</taxon>
        <taxon>Candidatus Uabimicrobiia</taxon>
        <taxon>Candidatus Uabimicrobiales</taxon>
        <taxon>Candidatus Uabimicrobiaceae</taxon>
        <taxon>Candidatus Uabimicrobium</taxon>
    </lineage>
</organism>
<dbReference type="InterPro" id="IPR015500">
    <property type="entry name" value="Peptidase_S8_subtilisin-rel"/>
</dbReference>
<keyword evidence="4 5" id="KW-0720">Serine protease</keyword>
<dbReference type="Gene3D" id="3.40.50.200">
    <property type="entry name" value="Peptidase S8/S53 domain"/>
    <property type="match status" value="1"/>
</dbReference>
<dbReference type="InterPro" id="IPR023828">
    <property type="entry name" value="Peptidase_S8_Ser-AS"/>
</dbReference>
<keyword evidence="2 5" id="KW-0645">Protease</keyword>
<dbReference type="PROSITE" id="PS00137">
    <property type="entry name" value="SUBTILASE_HIS"/>
    <property type="match status" value="1"/>
</dbReference>
<dbReference type="PANTHER" id="PTHR43806">
    <property type="entry name" value="PEPTIDASE S8"/>
    <property type="match status" value="1"/>
</dbReference>
<dbReference type="PROSITE" id="PS00138">
    <property type="entry name" value="SUBTILASE_SER"/>
    <property type="match status" value="1"/>
</dbReference>
<dbReference type="OrthoDB" id="252653at2"/>
<gene>
    <name evidence="10" type="ORF">UABAM_04953</name>
</gene>
<evidence type="ECO:0000256" key="8">
    <source>
        <dbReference type="SAM" id="MobiDB-lite"/>
    </source>
</evidence>
<name>A0A5S9IRU8_UABAM</name>
<keyword evidence="7" id="KW-0175">Coiled coil</keyword>
<evidence type="ECO:0000256" key="7">
    <source>
        <dbReference type="SAM" id="Coils"/>
    </source>
</evidence>
<evidence type="ECO:0000256" key="1">
    <source>
        <dbReference type="ARBA" id="ARBA00011073"/>
    </source>
</evidence>
<evidence type="ECO:0000256" key="4">
    <source>
        <dbReference type="ARBA" id="ARBA00022825"/>
    </source>
</evidence>
<evidence type="ECO:0000256" key="5">
    <source>
        <dbReference type="PROSITE-ProRule" id="PRU01240"/>
    </source>
</evidence>
<dbReference type="PROSITE" id="PS51892">
    <property type="entry name" value="SUBTILASE"/>
    <property type="match status" value="1"/>
</dbReference>
<dbReference type="SUPFAM" id="SSF52743">
    <property type="entry name" value="Subtilisin-like"/>
    <property type="match status" value="1"/>
</dbReference>
<keyword evidence="3 5" id="KW-0378">Hydrolase</keyword>
<dbReference type="InterPro" id="IPR050131">
    <property type="entry name" value="Peptidase_S8_subtilisin-like"/>
</dbReference>
<feature type="coiled-coil region" evidence="7">
    <location>
        <begin position="431"/>
        <end position="502"/>
    </location>
</feature>
<evidence type="ECO:0000256" key="3">
    <source>
        <dbReference type="ARBA" id="ARBA00022801"/>
    </source>
</evidence>
<feature type="active site" description="Charge relay system" evidence="5">
    <location>
        <position position="111"/>
    </location>
</feature>
<dbReference type="EMBL" id="AP019860">
    <property type="protein sequence ID" value="BBM86567.1"/>
    <property type="molecule type" value="Genomic_DNA"/>
</dbReference>
<evidence type="ECO:0000256" key="6">
    <source>
        <dbReference type="RuleBase" id="RU003355"/>
    </source>
</evidence>
<dbReference type="InterPro" id="IPR000209">
    <property type="entry name" value="Peptidase_S8/S53_dom"/>
</dbReference>
<dbReference type="InterPro" id="IPR022398">
    <property type="entry name" value="Peptidase_S8_His-AS"/>
</dbReference>
<keyword evidence="11" id="KW-1185">Reference proteome</keyword>
<protein>
    <submittedName>
        <fullName evidence="10">Serine protease</fullName>
    </submittedName>
</protein>
<feature type="region of interest" description="Disordered" evidence="8">
    <location>
        <begin position="90"/>
        <end position="109"/>
    </location>
</feature>
<feature type="active site" description="Charge relay system" evidence="5">
    <location>
        <position position="74"/>
    </location>
</feature>
<sequence length="506" mass="55595">MKTKIFLLVGILSILNIVFAQETINDKEIQVIKPFSLGDSLGTSTVEAGTLISINEARLKYNVRGEDLLVAVLDTGLRTTHVDFAGRVEEGKNFTSDNGGNPTDVSDGDGHGTHVAGIIAGNRRTVGIAPAAKVVPLKVLKNNGRGSFSSISRALDWVINRVNEGKQIRVVNISISDSDNYTNDSTFSNDMIRNRIKRLRDMKVAVVIAAGNEYVGNEGMGYPAIFKECISVGAVFDSDMTHIHDPNPHDSISGFVYSRGRAAFFPIAKGSITAFSQRLPSELSRTFQTDIFAPGAVITSSGHLNDRDQSASQGTSQAAPVISGVILLMQQHYKNKTGEYPSIDIIESALRNCKPIFDGDDENDNVRNTGKRYTLVDAKMALDNINQSISTIAAIRAIAKANPNLVIQQKDKDKYKPLSFASETDRVKQKLEEIKRSVGALYQNYKNLESLKDDINTIKAELKQINLKYNSLEKNLKTYSKISEMKSLLIKMNEDLSSLEKSIKDE</sequence>
<evidence type="ECO:0000313" key="11">
    <source>
        <dbReference type="Proteomes" id="UP000326354"/>
    </source>
</evidence>
<evidence type="ECO:0000256" key="2">
    <source>
        <dbReference type="ARBA" id="ARBA00022670"/>
    </source>
</evidence>
<accession>A0A5S9IRU8</accession>
<dbReference type="AlphaFoldDB" id="A0A5S9IRU8"/>
<evidence type="ECO:0000313" key="10">
    <source>
        <dbReference type="EMBL" id="BBM86567.1"/>
    </source>
</evidence>
<dbReference type="PROSITE" id="PS00136">
    <property type="entry name" value="SUBTILASE_ASP"/>
    <property type="match status" value="1"/>
</dbReference>
<dbReference type="InterPro" id="IPR023827">
    <property type="entry name" value="Peptidase_S8_Asp-AS"/>
</dbReference>
<proteinExistence type="inferred from homology"/>